<gene>
    <name evidence="2" type="ORF">PFISCL1PPCAC_19986</name>
</gene>
<evidence type="ECO:0000313" key="3">
    <source>
        <dbReference type="Proteomes" id="UP001432322"/>
    </source>
</evidence>
<dbReference type="SUPFAM" id="SSF56672">
    <property type="entry name" value="DNA/RNA polymerases"/>
    <property type="match status" value="1"/>
</dbReference>
<dbReference type="CDD" id="cd01650">
    <property type="entry name" value="RT_nLTR_like"/>
    <property type="match status" value="1"/>
</dbReference>
<dbReference type="Pfam" id="PF00078">
    <property type="entry name" value="RVT_1"/>
    <property type="match status" value="1"/>
</dbReference>
<reference evidence="2" key="1">
    <citation type="submission" date="2023-10" db="EMBL/GenBank/DDBJ databases">
        <title>Genome assembly of Pristionchus species.</title>
        <authorList>
            <person name="Yoshida K."/>
            <person name="Sommer R.J."/>
        </authorList>
    </citation>
    <scope>NUCLEOTIDE SEQUENCE</scope>
    <source>
        <strain evidence="2">RS5133</strain>
    </source>
</reference>
<dbReference type="PANTHER" id="PTHR47027:SF29">
    <property type="entry name" value="C2H2-TYPE DOMAIN-CONTAINING PROTEIN"/>
    <property type="match status" value="1"/>
</dbReference>
<name>A0AAV5WFS9_9BILA</name>
<dbReference type="InterPro" id="IPR043128">
    <property type="entry name" value="Rev_trsase/Diguanyl_cyclase"/>
</dbReference>
<dbReference type="Gene3D" id="3.30.70.270">
    <property type="match status" value="1"/>
</dbReference>
<feature type="domain" description="Reverse transcriptase" evidence="1">
    <location>
        <begin position="83"/>
        <end position="349"/>
    </location>
</feature>
<dbReference type="PANTHER" id="PTHR47027">
    <property type="entry name" value="REVERSE TRANSCRIPTASE DOMAIN-CONTAINING PROTEIN"/>
    <property type="match status" value="1"/>
</dbReference>
<dbReference type="Proteomes" id="UP001432322">
    <property type="component" value="Unassembled WGS sequence"/>
</dbReference>
<dbReference type="AlphaFoldDB" id="A0AAV5WFS9"/>
<protein>
    <recommendedName>
        <fullName evidence="1">Reverse transcriptase domain-containing protein</fullName>
    </recommendedName>
</protein>
<organism evidence="2 3">
    <name type="scientific">Pristionchus fissidentatus</name>
    <dbReference type="NCBI Taxonomy" id="1538716"/>
    <lineage>
        <taxon>Eukaryota</taxon>
        <taxon>Metazoa</taxon>
        <taxon>Ecdysozoa</taxon>
        <taxon>Nematoda</taxon>
        <taxon>Chromadorea</taxon>
        <taxon>Rhabditida</taxon>
        <taxon>Rhabditina</taxon>
        <taxon>Diplogasteromorpha</taxon>
        <taxon>Diplogasteroidea</taxon>
        <taxon>Neodiplogasteridae</taxon>
        <taxon>Pristionchus</taxon>
    </lineage>
</organism>
<accession>A0AAV5WFS9</accession>
<dbReference type="InterPro" id="IPR043502">
    <property type="entry name" value="DNA/RNA_pol_sf"/>
</dbReference>
<dbReference type="EMBL" id="BTSY01000005">
    <property type="protein sequence ID" value="GMT28689.1"/>
    <property type="molecule type" value="Genomic_DNA"/>
</dbReference>
<keyword evidence="3" id="KW-1185">Reference proteome</keyword>
<evidence type="ECO:0000313" key="2">
    <source>
        <dbReference type="EMBL" id="GMT28689.1"/>
    </source>
</evidence>
<evidence type="ECO:0000259" key="1">
    <source>
        <dbReference type="PROSITE" id="PS50878"/>
    </source>
</evidence>
<dbReference type="InterPro" id="IPR000477">
    <property type="entry name" value="RT_dom"/>
</dbReference>
<dbReference type="PROSITE" id="PS50878">
    <property type="entry name" value="RT_POL"/>
    <property type="match status" value="1"/>
</dbReference>
<comment type="caution">
    <text evidence="2">The sequence shown here is derived from an EMBL/GenBank/DDBJ whole genome shotgun (WGS) entry which is preliminary data.</text>
</comment>
<proteinExistence type="predicted"/>
<sequence>MRSERAEDTVVEIRYRITANDLRITRGKHSRRPLLHKTNEINESWLSTVILLSYDIEYGTPILVIHEREFRSIRKTSTQLFPHLVAGDPVPGALVEAVVSLLHKKGDPSNIGNFRPISLLTVTLKSITRVILKRVETSLDDSESLTQTGFRKGFSTLDNLHAIKQLAERTHEYGMPLYLGCVDFKNAFDCVEWNAVWHALCTFGVHPTLIDLLRRLYESSSTLIRVNEDLVPVSVKRGVRQGDTLSPRLFNAVLRSAMDDIDWETCGIRIDGRHLSHLEYADDVALVAKSRPELEMLRKLMEACARVGLEVNASKTVLLTSCSTTRAPITIDGQVFKFVEFTTYLGGRISLPLNPSEEVEYRIRLGWAAWSKLHHLLASRILPMKTKRRLFDSCILPTVLYGSEVWALRSSDKERLNVTLRKMERRMIGVTLLDRMRNERLREITQIRDWNKEALKRKAKWALKIRRMEINHWTRATTMWTPYNWKRPQGHPNTRWRDDLKRAIGPQWWNATNEEFRPILI</sequence>